<gene>
    <name evidence="1" type="ORF">HNQ08_004325</name>
</gene>
<proteinExistence type="predicted"/>
<evidence type="ECO:0000313" key="2">
    <source>
        <dbReference type="Proteomes" id="UP000552709"/>
    </source>
</evidence>
<dbReference type="RefSeq" id="WP_184136514.1">
    <property type="nucleotide sequence ID" value="NZ_JACHFL010000016.1"/>
</dbReference>
<dbReference type="EMBL" id="JACHFL010000016">
    <property type="protein sequence ID" value="MBB5365204.1"/>
    <property type="molecule type" value="Genomic_DNA"/>
</dbReference>
<reference evidence="1 2" key="1">
    <citation type="submission" date="2020-08" db="EMBL/GenBank/DDBJ databases">
        <title>Genomic Encyclopedia of Type Strains, Phase IV (KMG-IV): sequencing the most valuable type-strain genomes for metagenomic binning, comparative biology and taxonomic classification.</title>
        <authorList>
            <person name="Goeker M."/>
        </authorList>
    </citation>
    <scope>NUCLEOTIDE SEQUENCE [LARGE SCALE GENOMIC DNA]</scope>
    <source>
        <strain evidence="1 2">DSM 27939</strain>
    </source>
</reference>
<dbReference type="Proteomes" id="UP000552709">
    <property type="component" value="Unassembled WGS sequence"/>
</dbReference>
<keyword evidence="2" id="KW-1185">Reference proteome</keyword>
<name>A0A7W8NFA8_9DEIO</name>
<accession>A0A7W8NFA8</accession>
<evidence type="ECO:0000313" key="1">
    <source>
        <dbReference type="EMBL" id="MBB5365204.1"/>
    </source>
</evidence>
<sequence length="156" mass="17687">MDKETLAELKAQTEHNAAVRTGWLTDQPRAEAMSRERGVERMTKFVATFHQAFWSLEAIIASTLKGNAEIKSQEYMSYATEARMETWLPGRGDRWVHAFLKADLALNTDIIELAGQYTTASHPTVSLPFSRTYHLESLSSRQIEQDVGELLKELLT</sequence>
<comment type="caution">
    <text evidence="1">The sequence shown here is derived from an EMBL/GenBank/DDBJ whole genome shotgun (WGS) entry which is preliminary data.</text>
</comment>
<protein>
    <submittedName>
        <fullName evidence="1">Uncharacterized protein</fullName>
    </submittedName>
</protein>
<organism evidence="1 2">
    <name type="scientific">Deinococcus humi</name>
    <dbReference type="NCBI Taxonomy" id="662880"/>
    <lineage>
        <taxon>Bacteria</taxon>
        <taxon>Thermotogati</taxon>
        <taxon>Deinococcota</taxon>
        <taxon>Deinococci</taxon>
        <taxon>Deinococcales</taxon>
        <taxon>Deinococcaceae</taxon>
        <taxon>Deinococcus</taxon>
    </lineage>
</organism>
<dbReference type="AlphaFoldDB" id="A0A7W8NFA8"/>